<organism evidence="1 2">
    <name type="scientific">Corchorus olitorius</name>
    <dbReference type="NCBI Taxonomy" id="93759"/>
    <lineage>
        <taxon>Eukaryota</taxon>
        <taxon>Viridiplantae</taxon>
        <taxon>Streptophyta</taxon>
        <taxon>Embryophyta</taxon>
        <taxon>Tracheophyta</taxon>
        <taxon>Spermatophyta</taxon>
        <taxon>Magnoliopsida</taxon>
        <taxon>eudicotyledons</taxon>
        <taxon>Gunneridae</taxon>
        <taxon>Pentapetalae</taxon>
        <taxon>rosids</taxon>
        <taxon>malvids</taxon>
        <taxon>Malvales</taxon>
        <taxon>Malvaceae</taxon>
        <taxon>Grewioideae</taxon>
        <taxon>Apeibeae</taxon>
        <taxon>Corchorus</taxon>
    </lineage>
</organism>
<accession>A0A1R3H6T7</accession>
<dbReference type="OrthoDB" id="10292710at2759"/>
<name>A0A1R3H6T7_9ROSI</name>
<keyword evidence="2" id="KW-1185">Reference proteome</keyword>
<comment type="caution">
    <text evidence="1">The sequence shown here is derived from an EMBL/GenBank/DDBJ whole genome shotgun (WGS) entry which is preliminary data.</text>
</comment>
<evidence type="ECO:0000313" key="1">
    <source>
        <dbReference type="EMBL" id="OMO66039.1"/>
    </source>
</evidence>
<protein>
    <submittedName>
        <fullName evidence="1">Uncharacterized protein</fullName>
    </submittedName>
</protein>
<evidence type="ECO:0000313" key="2">
    <source>
        <dbReference type="Proteomes" id="UP000187203"/>
    </source>
</evidence>
<dbReference type="AlphaFoldDB" id="A0A1R3H6T7"/>
<sequence length="36" mass="4217">MELRGCDRDPKNNLREASIHLHDLNSPWLVDRGRDS</sequence>
<gene>
    <name evidence="1" type="ORF">COLO4_30812</name>
</gene>
<dbReference type="Proteomes" id="UP000187203">
    <property type="component" value="Unassembled WGS sequence"/>
</dbReference>
<reference evidence="2" key="1">
    <citation type="submission" date="2013-09" db="EMBL/GenBank/DDBJ databases">
        <title>Corchorus olitorius genome sequencing.</title>
        <authorList>
            <person name="Alam M."/>
            <person name="Haque M.S."/>
            <person name="Islam M.S."/>
            <person name="Emdad E.M."/>
            <person name="Islam M.M."/>
            <person name="Ahmed B."/>
            <person name="Halim A."/>
            <person name="Hossen Q.M.M."/>
            <person name="Hossain M.Z."/>
            <person name="Ahmed R."/>
            <person name="Khan M.M."/>
            <person name="Islam R."/>
            <person name="Rashid M.M."/>
            <person name="Khan S.A."/>
            <person name="Rahman M.S."/>
            <person name="Alam M."/>
            <person name="Yahiya A.S."/>
            <person name="Khan M.S."/>
            <person name="Azam M.S."/>
            <person name="Haque T."/>
            <person name="Lashkar M.Z.H."/>
            <person name="Akhand A.I."/>
            <person name="Morshed G."/>
            <person name="Roy S."/>
            <person name="Uddin K.S."/>
            <person name="Rabeya T."/>
            <person name="Hossain A.S."/>
            <person name="Chowdhury A."/>
            <person name="Snigdha A.R."/>
            <person name="Mortoza M.S."/>
            <person name="Matin S.A."/>
            <person name="Hoque S.M.E."/>
            <person name="Islam M.K."/>
            <person name="Roy D.K."/>
            <person name="Haider R."/>
            <person name="Moosa M.M."/>
            <person name="Elias S.M."/>
            <person name="Hasan A.M."/>
            <person name="Jahan S."/>
            <person name="Shafiuddin M."/>
            <person name="Mahmood N."/>
            <person name="Shommy N.S."/>
        </authorList>
    </citation>
    <scope>NUCLEOTIDE SEQUENCE [LARGE SCALE GENOMIC DNA]</scope>
    <source>
        <strain evidence="2">cv. O-4</strain>
    </source>
</reference>
<proteinExistence type="predicted"/>
<dbReference type="EMBL" id="AWUE01020790">
    <property type="protein sequence ID" value="OMO66039.1"/>
    <property type="molecule type" value="Genomic_DNA"/>
</dbReference>